<dbReference type="InterPro" id="IPR011600">
    <property type="entry name" value="Pept_C14_caspase"/>
</dbReference>
<evidence type="ECO:0000313" key="4">
    <source>
        <dbReference type="EMBL" id="CAE6448999.1"/>
    </source>
</evidence>
<reference evidence="4" key="1">
    <citation type="submission" date="2021-01" db="EMBL/GenBank/DDBJ databases">
        <authorList>
            <person name="Kaushik A."/>
        </authorList>
    </citation>
    <scope>NUCLEOTIDE SEQUENCE</scope>
    <source>
        <strain evidence="4">AG2-2IIIB</strain>
    </source>
</reference>
<dbReference type="PANTHER" id="PTHR48104:SF30">
    <property type="entry name" value="METACASPASE-1"/>
    <property type="match status" value="1"/>
</dbReference>
<name>A0A8H3B6Q7_9AGAM</name>
<dbReference type="PANTHER" id="PTHR48104">
    <property type="entry name" value="METACASPASE-4"/>
    <property type="match status" value="1"/>
</dbReference>
<evidence type="ECO:0000313" key="5">
    <source>
        <dbReference type="Proteomes" id="UP000663843"/>
    </source>
</evidence>
<feature type="domain" description="Peptidase C14 caspase" evidence="3">
    <location>
        <begin position="155"/>
        <end position="231"/>
    </location>
</feature>
<dbReference type="Gene3D" id="3.40.50.12660">
    <property type="match status" value="1"/>
</dbReference>
<dbReference type="Pfam" id="PF00656">
    <property type="entry name" value="Peptidase_C14"/>
    <property type="match status" value="1"/>
</dbReference>
<feature type="region of interest" description="Disordered" evidence="2">
    <location>
        <begin position="1"/>
        <end position="70"/>
    </location>
</feature>
<evidence type="ECO:0000259" key="3">
    <source>
        <dbReference type="Pfam" id="PF00656"/>
    </source>
</evidence>
<evidence type="ECO:0000256" key="2">
    <source>
        <dbReference type="SAM" id="MobiDB-lite"/>
    </source>
</evidence>
<comment type="caution">
    <text evidence="4">The sequence shown here is derived from an EMBL/GenBank/DDBJ whole genome shotgun (WGS) entry which is preliminary data.</text>
</comment>
<gene>
    <name evidence="4" type="ORF">RDB_LOCUS84330</name>
</gene>
<protein>
    <recommendedName>
        <fullName evidence="3">Peptidase C14 caspase domain-containing protein</fullName>
    </recommendedName>
</protein>
<dbReference type="EMBL" id="CAJMWT010002634">
    <property type="protein sequence ID" value="CAE6448999.1"/>
    <property type="molecule type" value="Genomic_DNA"/>
</dbReference>
<dbReference type="AlphaFoldDB" id="A0A8H3B6Q7"/>
<dbReference type="Proteomes" id="UP000663843">
    <property type="component" value="Unassembled WGS sequence"/>
</dbReference>
<dbReference type="GO" id="GO:0005737">
    <property type="term" value="C:cytoplasm"/>
    <property type="evidence" value="ECO:0007669"/>
    <property type="project" value="TreeGrafter"/>
</dbReference>
<dbReference type="GO" id="GO:0004197">
    <property type="term" value="F:cysteine-type endopeptidase activity"/>
    <property type="evidence" value="ECO:0007669"/>
    <property type="project" value="InterPro"/>
</dbReference>
<dbReference type="GO" id="GO:0006508">
    <property type="term" value="P:proteolysis"/>
    <property type="evidence" value="ECO:0007669"/>
    <property type="project" value="InterPro"/>
</dbReference>
<organism evidence="4 5">
    <name type="scientific">Rhizoctonia solani</name>
    <dbReference type="NCBI Taxonomy" id="456999"/>
    <lineage>
        <taxon>Eukaryota</taxon>
        <taxon>Fungi</taxon>
        <taxon>Dikarya</taxon>
        <taxon>Basidiomycota</taxon>
        <taxon>Agaricomycotina</taxon>
        <taxon>Agaricomycetes</taxon>
        <taxon>Cantharellales</taxon>
        <taxon>Ceratobasidiaceae</taxon>
        <taxon>Rhizoctonia</taxon>
    </lineage>
</organism>
<comment type="similarity">
    <text evidence="1">Belongs to the peptidase C14B family.</text>
</comment>
<accession>A0A8H3B6Q7</accession>
<sequence>MDGSTDFIIPSEPPRVSLRGKKTPGNASSKLLSPPHEHQAPALGQEQGSEHPEVLVAPNQSQSEQLSPERHVPELEELGSLTLTQPYHPHGATQPVASLQTALASTQEDTTGLWKALGIAIREGDSMYKNKSKYKARGATVRRALLYEQDTRHEYLSTTPNDVLNIYRMLLNQGYKKEDIRILIARAPGTTQYKCQPLKKYIMKSLEWLVKGARPTDYRYFHFSGHGEVFAVDENTQGKEARAIPKDIDNAEADDTELHTNPDAQAQVMIQKIDEAELRYYNEGTTSRILQAYLHPP</sequence>
<proteinExistence type="inferred from homology"/>
<dbReference type="InterPro" id="IPR050452">
    <property type="entry name" value="Metacaspase"/>
</dbReference>
<evidence type="ECO:0000256" key="1">
    <source>
        <dbReference type="ARBA" id="ARBA00009005"/>
    </source>
</evidence>